<evidence type="ECO:0000313" key="2">
    <source>
        <dbReference type="EMBL" id="SUZ74029.1"/>
    </source>
</evidence>
<dbReference type="EMBL" id="UINC01001197">
    <property type="protein sequence ID" value="SUZ74029.1"/>
    <property type="molecule type" value="Genomic_DNA"/>
</dbReference>
<accession>A0A381Q6M1</accession>
<keyword evidence="1" id="KW-1133">Transmembrane helix</keyword>
<dbReference type="PANTHER" id="PTHR37947">
    <property type="entry name" value="BLL2462 PROTEIN"/>
    <property type="match status" value="1"/>
</dbReference>
<dbReference type="InterPro" id="IPR036465">
    <property type="entry name" value="vWFA_dom_sf"/>
</dbReference>
<sequence>MNIGFSKRLRPILFFRFAVVILLVLLFLEPKIEFNKEKTSELNWNIYVDRSLSMSYHSHPSSISFVSGLDEFGKKLDQRGIRSSIIGFGSEIDSIWSLGNKKLDGISTNIGLVMNHMEDSNYHGIAGAVLFTDGQVNLGTGIPTEVINKRVPIHVVGIGDANPMVDVEVHSIDAPPLVIKGEEADLDVTVLSHGQINERGNVTLYQGNKLIGSKVISLSGGGSQEKVRFRLKPSMTGRANYRVQVNALAEEINIKNNKQTVQIQVLKDEYRIAVLTGAPNFNTNVLKRIIISNPEIALDHFVYRQNGFQPPLKQFWDKQYDLILFDNHPIAENHKIWKNYLKVFAKKLVSHQSNLGIIFGPDMDETTVKEFLSLLDIKLSKQLLEKDSPVGWTLTENWLKLFPFNSISGIDRTHNEFPPLLPGLEIDSAGTKVLANYTSSNVEVPLFLTGQKNSLRFFVWTSPDMYALFYRTQGTPLSGLLGDMVDPILGWLLNTGGDQEIYFRTNKNSYQQGERVELTGKPLHRNQFVDEGVVNIYLNEKIISTKPMIYDPGTGLFRSRFWASQSGTIGYEVEFDQSGKSHLMGRGSFQVQESQIELNNVYLNEKPLQRLAEVSNGVYKNWDRRNDIVSLIQPVSRKQSLAYIIALNENILFFICILGLLTSEWIIRRRIGLM</sequence>
<proteinExistence type="predicted"/>
<evidence type="ECO:0000256" key="1">
    <source>
        <dbReference type="SAM" id="Phobius"/>
    </source>
</evidence>
<keyword evidence="1" id="KW-0472">Membrane</keyword>
<feature type="transmembrane region" description="Helical" evidence="1">
    <location>
        <begin position="641"/>
        <end position="661"/>
    </location>
</feature>
<dbReference type="Gene3D" id="2.60.40.10">
    <property type="entry name" value="Immunoglobulins"/>
    <property type="match status" value="1"/>
</dbReference>
<reference evidence="2" key="1">
    <citation type="submission" date="2018-05" db="EMBL/GenBank/DDBJ databases">
        <authorList>
            <person name="Lanie J.A."/>
            <person name="Ng W.-L."/>
            <person name="Kazmierczak K.M."/>
            <person name="Andrzejewski T.M."/>
            <person name="Davidsen T.M."/>
            <person name="Wayne K.J."/>
            <person name="Tettelin H."/>
            <person name="Glass J.I."/>
            <person name="Rusch D."/>
            <person name="Podicherti R."/>
            <person name="Tsui H.-C.T."/>
            <person name="Winkler M.E."/>
        </authorList>
    </citation>
    <scope>NUCLEOTIDE SEQUENCE</scope>
</reference>
<dbReference type="PANTHER" id="PTHR37947:SF1">
    <property type="entry name" value="BLL2462 PROTEIN"/>
    <property type="match status" value="1"/>
</dbReference>
<dbReference type="AlphaFoldDB" id="A0A381Q6M1"/>
<evidence type="ECO:0008006" key="3">
    <source>
        <dbReference type="Google" id="ProtNLM"/>
    </source>
</evidence>
<organism evidence="2">
    <name type="scientific">marine metagenome</name>
    <dbReference type="NCBI Taxonomy" id="408172"/>
    <lineage>
        <taxon>unclassified sequences</taxon>
        <taxon>metagenomes</taxon>
        <taxon>ecological metagenomes</taxon>
    </lineage>
</organism>
<keyword evidence="1" id="KW-0812">Transmembrane</keyword>
<dbReference type="SUPFAM" id="SSF53300">
    <property type="entry name" value="vWA-like"/>
    <property type="match status" value="1"/>
</dbReference>
<name>A0A381Q6M1_9ZZZZ</name>
<dbReference type="InterPro" id="IPR013783">
    <property type="entry name" value="Ig-like_fold"/>
</dbReference>
<protein>
    <recommendedName>
        <fullName evidence="3">VWFA domain-containing protein</fullName>
    </recommendedName>
</protein>
<gene>
    <name evidence="2" type="ORF">METZ01_LOCUS26883</name>
</gene>
<feature type="transmembrane region" description="Helical" evidence="1">
    <location>
        <begin position="12"/>
        <end position="28"/>
    </location>
</feature>